<dbReference type="Pfam" id="PF18400">
    <property type="entry name" value="Thioredoxin_12"/>
    <property type="match status" value="1"/>
</dbReference>
<dbReference type="InterPro" id="IPR040693">
    <property type="entry name" value="UGGT_TRXL_1"/>
</dbReference>
<dbReference type="GO" id="GO:0003980">
    <property type="term" value="F:UDP-glucose:glycoprotein glucosyltransferase activity"/>
    <property type="evidence" value="ECO:0007669"/>
    <property type="project" value="InterPro"/>
</dbReference>
<organism evidence="16 17">
    <name type="scientific">Gonapodya prolifera (strain JEL478)</name>
    <name type="common">Monoblepharis prolifera</name>
    <dbReference type="NCBI Taxonomy" id="1344416"/>
    <lineage>
        <taxon>Eukaryota</taxon>
        <taxon>Fungi</taxon>
        <taxon>Fungi incertae sedis</taxon>
        <taxon>Chytridiomycota</taxon>
        <taxon>Chytridiomycota incertae sedis</taxon>
        <taxon>Monoblepharidomycetes</taxon>
        <taxon>Monoblepharidales</taxon>
        <taxon>Gonapodyaceae</taxon>
        <taxon>Gonapodya</taxon>
    </lineage>
</organism>
<dbReference type="OrthoDB" id="27683at2759"/>
<feature type="domain" description="UGGT thioredoxin-like" evidence="11">
    <location>
        <begin position="44"/>
        <end position="231"/>
    </location>
</feature>
<keyword evidence="5 16" id="KW-0808">Transferase</keyword>
<evidence type="ECO:0000259" key="11">
    <source>
        <dbReference type="Pfam" id="PF18400"/>
    </source>
</evidence>
<protein>
    <submittedName>
        <fullName evidence="16">Glycosyltransferase family 24 protein</fullName>
    </submittedName>
</protein>
<keyword evidence="8" id="KW-0325">Glycoprotein</keyword>
<dbReference type="PANTHER" id="PTHR11226:SF0">
    <property type="entry name" value="UDP-GLUCOSE:GLYCOPROTEIN GLUCOSYLTRANSFERASE"/>
    <property type="match status" value="1"/>
</dbReference>
<dbReference type="InterPro" id="IPR040694">
    <property type="entry name" value="UGGT_TRXL_2"/>
</dbReference>
<dbReference type="InterPro" id="IPR040525">
    <property type="entry name" value="UGGT_TRXL_4"/>
</dbReference>
<evidence type="ECO:0000256" key="8">
    <source>
        <dbReference type="ARBA" id="ARBA00023180"/>
    </source>
</evidence>
<evidence type="ECO:0000313" key="17">
    <source>
        <dbReference type="Proteomes" id="UP000070544"/>
    </source>
</evidence>
<reference evidence="16 17" key="1">
    <citation type="journal article" date="2015" name="Genome Biol. Evol.">
        <title>Phylogenomic analyses indicate that early fungi evolved digesting cell walls of algal ancestors of land plants.</title>
        <authorList>
            <person name="Chang Y."/>
            <person name="Wang S."/>
            <person name="Sekimoto S."/>
            <person name="Aerts A.L."/>
            <person name="Choi C."/>
            <person name="Clum A."/>
            <person name="LaButti K.M."/>
            <person name="Lindquist E.A."/>
            <person name="Yee Ngan C."/>
            <person name="Ohm R.A."/>
            <person name="Salamov A.A."/>
            <person name="Grigoriev I.V."/>
            <person name="Spatafora J.W."/>
            <person name="Berbee M.L."/>
        </authorList>
    </citation>
    <scope>NUCLEOTIDE SEQUENCE [LARGE SCALE GENOMIC DNA]</scope>
    <source>
        <strain evidence="16 17">JEL478</strain>
    </source>
</reference>
<comment type="pathway">
    <text evidence="3">Protein modification; protein glycosylation.</text>
</comment>
<evidence type="ECO:0000313" key="16">
    <source>
        <dbReference type="EMBL" id="KXS19757.1"/>
    </source>
</evidence>
<feature type="domain" description="UGGT thioredoxin-like" evidence="12">
    <location>
        <begin position="302"/>
        <end position="422"/>
    </location>
</feature>
<dbReference type="OMA" id="RQTKTRF"/>
<dbReference type="GO" id="GO:0018279">
    <property type="term" value="P:protein N-linked glycosylation via asparagine"/>
    <property type="evidence" value="ECO:0007669"/>
    <property type="project" value="TreeGrafter"/>
</dbReference>
<name>A0A139ASN6_GONPJ</name>
<keyword evidence="6 10" id="KW-0732">Signal</keyword>
<comment type="subcellular location">
    <subcellularLocation>
        <location evidence="2">Endoplasmic reticulum lumen</location>
    </subcellularLocation>
</comment>
<evidence type="ECO:0000256" key="3">
    <source>
        <dbReference type="ARBA" id="ARBA00004922"/>
    </source>
</evidence>
<dbReference type="InterPro" id="IPR029044">
    <property type="entry name" value="Nucleotide-diphossugar_trans"/>
</dbReference>
<dbReference type="GO" id="GO:0036503">
    <property type="term" value="P:ERAD pathway"/>
    <property type="evidence" value="ECO:0007669"/>
    <property type="project" value="TreeGrafter"/>
</dbReference>
<dbReference type="Proteomes" id="UP000070544">
    <property type="component" value="Unassembled WGS sequence"/>
</dbReference>
<dbReference type="FunFam" id="3.90.550.10:FF:000065">
    <property type="entry name" value="UDP-glucose:glycoprotein glucosyltransferase, putative"/>
    <property type="match status" value="1"/>
</dbReference>
<keyword evidence="17" id="KW-1185">Reference proteome</keyword>
<feature type="domain" description="Glucosyltransferase 24 catalytic" evidence="15">
    <location>
        <begin position="1250"/>
        <end position="1517"/>
    </location>
</feature>
<evidence type="ECO:0000256" key="5">
    <source>
        <dbReference type="ARBA" id="ARBA00022679"/>
    </source>
</evidence>
<dbReference type="UniPathway" id="UPA00378"/>
<dbReference type="InterPro" id="IPR040497">
    <property type="entry name" value="Glyco_transf_24"/>
</dbReference>
<evidence type="ECO:0000256" key="6">
    <source>
        <dbReference type="ARBA" id="ARBA00022729"/>
    </source>
</evidence>
<feature type="signal peptide" evidence="10">
    <location>
        <begin position="1"/>
        <end position="27"/>
    </location>
</feature>
<feature type="region of interest" description="Disordered" evidence="9">
    <location>
        <begin position="264"/>
        <end position="284"/>
    </location>
</feature>
<evidence type="ECO:0000256" key="1">
    <source>
        <dbReference type="ARBA" id="ARBA00001913"/>
    </source>
</evidence>
<feature type="chain" id="PRO_5007296401" evidence="10">
    <location>
        <begin position="28"/>
        <end position="1530"/>
    </location>
</feature>
<dbReference type="GO" id="GO:0051082">
    <property type="term" value="F:unfolded protein binding"/>
    <property type="evidence" value="ECO:0007669"/>
    <property type="project" value="TreeGrafter"/>
</dbReference>
<evidence type="ECO:0000256" key="10">
    <source>
        <dbReference type="SAM" id="SignalP"/>
    </source>
</evidence>
<evidence type="ECO:0000256" key="4">
    <source>
        <dbReference type="ARBA" id="ARBA00006351"/>
    </source>
</evidence>
<keyword evidence="7" id="KW-0256">Endoplasmic reticulum</keyword>
<evidence type="ECO:0000259" key="13">
    <source>
        <dbReference type="Pfam" id="PF18402"/>
    </source>
</evidence>
<feature type="domain" description="UDP-glucose:glycoprotein glucosyltransferase thioredoxin-like" evidence="14">
    <location>
        <begin position="715"/>
        <end position="892"/>
    </location>
</feature>
<dbReference type="Pfam" id="PF18404">
    <property type="entry name" value="Glyco_transf_24"/>
    <property type="match status" value="1"/>
</dbReference>
<dbReference type="PANTHER" id="PTHR11226">
    <property type="entry name" value="UDP-GLUCOSE GLYCOPROTEIN:GLUCOSYLTRANSFERASE"/>
    <property type="match status" value="1"/>
</dbReference>
<dbReference type="STRING" id="1344416.A0A139ASN6"/>
<evidence type="ECO:0000259" key="15">
    <source>
        <dbReference type="Pfam" id="PF18404"/>
    </source>
</evidence>
<comment type="cofactor">
    <cofactor evidence="1">
        <name>Ca(2+)</name>
        <dbReference type="ChEBI" id="CHEBI:29108"/>
    </cofactor>
</comment>
<dbReference type="Pfam" id="PF18401">
    <property type="entry name" value="Thioredoxin_13"/>
    <property type="match status" value="1"/>
</dbReference>
<dbReference type="Gene3D" id="3.90.550.10">
    <property type="entry name" value="Spore Coat Polysaccharide Biosynthesis Protein SpsA, Chain A"/>
    <property type="match status" value="1"/>
</dbReference>
<dbReference type="Pfam" id="PF18403">
    <property type="entry name" value="Thioredoxin_15"/>
    <property type="match status" value="1"/>
</dbReference>
<evidence type="ECO:0000259" key="12">
    <source>
        <dbReference type="Pfam" id="PF18401"/>
    </source>
</evidence>
<feature type="domain" description="UGGT thioredoxin-like" evidence="13">
    <location>
        <begin position="445"/>
        <end position="697"/>
    </location>
</feature>
<dbReference type="InterPro" id="IPR040692">
    <property type="entry name" value="UGGT_TRXL_3"/>
</dbReference>
<dbReference type="Pfam" id="PF18402">
    <property type="entry name" value="Thioredoxin_14"/>
    <property type="match status" value="1"/>
</dbReference>
<evidence type="ECO:0000256" key="2">
    <source>
        <dbReference type="ARBA" id="ARBA00004319"/>
    </source>
</evidence>
<dbReference type="Pfam" id="PF06427">
    <property type="entry name" value="UDP-g_GGTase"/>
    <property type="match status" value="1"/>
</dbReference>
<accession>A0A139ASN6</accession>
<dbReference type="EMBL" id="KQ965737">
    <property type="protein sequence ID" value="KXS19757.1"/>
    <property type="molecule type" value="Genomic_DNA"/>
</dbReference>
<dbReference type="InterPro" id="IPR009448">
    <property type="entry name" value="UDP-g_GGtrans"/>
</dbReference>
<dbReference type="CDD" id="cd06432">
    <property type="entry name" value="GT8_HUGT1_C_like"/>
    <property type="match status" value="1"/>
</dbReference>
<proteinExistence type="inferred from homology"/>
<evidence type="ECO:0000259" key="14">
    <source>
        <dbReference type="Pfam" id="PF18403"/>
    </source>
</evidence>
<dbReference type="GO" id="GO:0005788">
    <property type="term" value="C:endoplasmic reticulum lumen"/>
    <property type="evidence" value="ECO:0007669"/>
    <property type="project" value="UniProtKB-SubCell"/>
</dbReference>
<sequence>MLSNRPSHSRSIVSLLLLCAVFLHASASDSPPVVAVVQSSWSATHPLLEALELVAERGYSAFFGALSKVAVTPPPSSPEAVYDYIYKLLADNELNPPESPAYLPLAKVALSLHAPSAAVQSHYHLYNTTLSSRFAGNPEFRHHCPSWADVGGRQACSVEELDSILVDSDWKSSAPEVFPFDHQTGDSDSPAILYGDIFSVDFPALHSRMLSLASEGRLAYVLRFRPPQPQDDRSGGARISLSGYGVELAVKKTDYKVIDDRKIASGSDEDDGTEEAFAREESESDDVLGLLDTPQIVQIKDEEAIADLGLKASQLILKNPNPLAALEQLTGDFPKLAHIVAEIPTDETLRAHVTANKGRSGPRGRQQMGGGALNTLEVNGVELDPVLLDPYQLLRVLKTEASVIDSLGRYSLAANETISILNAPMPLYTSGKGGASDRIPWGDSFDTRPKTVAIWWNDLERDRRYMAWPKGINELRRFSFPGQLKYVRKNLFSCVMMLDVSKRTSLDLVEQVFNFVRGEVPIRFGLVPAVDADLSGEASDMAKMIKFLVDGYGLKDARDFIVSVLQAARDKGEQDSIVALAKPIFQTVVHESAPKHQVRGDVTAPLDELLASLDDSLTETKEYMNRLGVSAKESIAFCNGKPIVLDESWSQTMVSVYFQQIDYLVRSLYEDRVNDETDVFEFFATLPGVHSRRNPYLFTGSETVPVIDTNQVPRENVIYIAKDPKKTYPVSIWVISDFSDEAGVKLLREALAAINDDTSNARIGLVTSRHFASTRAKSIALQLRKAPVDRTIPTVALDDAMIAIENALTEENLERINREHSATTESDISEFLADNELPTLQVNLIVHNGRVIGPLGPGHYLTSSDINIAISMDFHDRISPVAERIEKILSIRDNVPQGHVVSEMIMQCTSTASLGSTLNELHSGLYKAPKSRTGFDPLQPTPLEPSEFQIGDMTKAHFFFSATLDPLTADSQKVSAILHRLSEIEGNLVHVRIRLEPTPKLTEVPLKRFYRYVFNPRVEVNPSGRVVASSAIFHGLPENALLTLGLDAPERWLVTPIASLHDLDNIKLSDLDLRSRKRGIESTFALKNILIEGHSRDATTNAPPRGAQLILGTEDRREIVDTMIMANLGYFQLKANPGIWELNLREGRSTDVYNIDLVTDEAKKMMLQKVDRVSGNANPRHSVILRSLEGVTLFVRLSKKAGMEKEDVLAPEKVDPAKLIPKSSGGVFGSIKALFQRPLDAVPSKKNTAINIFSVASGHLYERFMSIMFVGVMRHTSSPVKFWLIENFLSPSFKDTLPRLAERYGFDYELVTYKWPYWLRKQTEKQRTIWGYKILFLDVLFPMSLDRVIFVDADQIVRTDLRELIEMDIRGAAYAFTPMGDSRKETEGFRFWKTGYWANHLQGRPYHISALYLVDLERFRQMAAGDILRSQYQMLSADPESLANLDQDLPNNLQDQVPIFSLSRDWLWCETWCDDESFKTAKTIDLCNNPMTKEPKLDRAKRRIPEWAVYDAEVAELLANLTSGRKRDEL</sequence>
<dbReference type="SUPFAM" id="SSF53448">
    <property type="entry name" value="Nucleotide-diphospho-sugar transferases"/>
    <property type="match status" value="1"/>
</dbReference>
<evidence type="ECO:0000256" key="9">
    <source>
        <dbReference type="SAM" id="MobiDB-lite"/>
    </source>
</evidence>
<gene>
    <name evidence="16" type="ORF">M427DRAFT_429174</name>
</gene>
<evidence type="ECO:0000256" key="7">
    <source>
        <dbReference type="ARBA" id="ARBA00022824"/>
    </source>
</evidence>
<comment type="similarity">
    <text evidence="4">Belongs to the glycosyltransferase 8 family.</text>
</comment>